<evidence type="ECO:0000256" key="1">
    <source>
        <dbReference type="ARBA" id="ARBA00004604"/>
    </source>
</evidence>
<dbReference type="PANTHER" id="PTHR21738:SF0">
    <property type="entry name" value="RIBOSOMAL RNA PROCESSING PROTEIN 36 HOMOLOG"/>
    <property type="match status" value="1"/>
</dbReference>
<keyword evidence="4 6" id="KW-0698">rRNA processing</keyword>
<organism evidence="7 8">
    <name type="scientific">Ambrosia artemisiifolia</name>
    <name type="common">Common ragweed</name>
    <dbReference type="NCBI Taxonomy" id="4212"/>
    <lineage>
        <taxon>Eukaryota</taxon>
        <taxon>Viridiplantae</taxon>
        <taxon>Streptophyta</taxon>
        <taxon>Embryophyta</taxon>
        <taxon>Tracheophyta</taxon>
        <taxon>Spermatophyta</taxon>
        <taxon>Magnoliopsida</taxon>
        <taxon>eudicotyledons</taxon>
        <taxon>Gunneridae</taxon>
        <taxon>Pentapetalae</taxon>
        <taxon>asterids</taxon>
        <taxon>campanulids</taxon>
        <taxon>Asterales</taxon>
        <taxon>Asteraceae</taxon>
        <taxon>Asteroideae</taxon>
        <taxon>Heliantheae alliance</taxon>
        <taxon>Heliantheae</taxon>
        <taxon>Ambrosia</taxon>
    </lineage>
</organism>
<dbReference type="PANTHER" id="PTHR21738">
    <property type="entry name" value="RIBOSOMAL RNA PROCESSING PROTEIN 36 HOMOLOG"/>
    <property type="match status" value="1"/>
</dbReference>
<keyword evidence="3 6" id="KW-0690">Ribosome biogenesis</keyword>
<feature type="non-terminal residue" evidence="7">
    <location>
        <position position="73"/>
    </location>
</feature>
<dbReference type="GO" id="GO:0030686">
    <property type="term" value="C:90S preribosome"/>
    <property type="evidence" value="ECO:0007669"/>
    <property type="project" value="TreeGrafter"/>
</dbReference>
<comment type="caution">
    <text evidence="7">The sequence shown here is derived from an EMBL/GenBank/DDBJ whole genome shotgun (WGS) entry which is preliminary data.</text>
</comment>
<evidence type="ECO:0000256" key="4">
    <source>
        <dbReference type="ARBA" id="ARBA00022552"/>
    </source>
</evidence>
<dbReference type="EMBL" id="JAMZMK010010895">
    <property type="protein sequence ID" value="KAI7729885.1"/>
    <property type="molecule type" value="Genomic_DNA"/>
</dbReference>
<keyword evidence="5 6" id="KW-0539">Nucleus</keyword>
<proteinExistence type="inferred from homology"/>
<comment type="subcellular location">
    <subcellularLocation>
        <location evidence="1 6">Nucleus</location>
        <location evidence="1 6">Nucleolus</location>
    </subcellularLocation>
</comment>
<comment type="function">
    <text evidence="6">Component of the 90S pre-ribosome involved in the maturation of rRNAs. Required for early cleavages of the pre-RNAs in the 40S ribosomal subunit maturation pathway.</text>
</comment>
<dbReference type="GO" id="GO:0005730">
    <property type="term" value="C:nucleolus"/>
    <property type="evidence" value="ECO:0007669"/>
    <property type="project" value="UniProtKB-SubCell"/>
</dbReference>
<dbReference type="AlphaFoldDB" id="A0AAD5BUV3"/>
<evidence type="ECO:0000256" key="3">
    <source>
        <dbReference type="ARBA" id="ARBA00022517"/>
    </source>
</evidence>
<evidence type="ECO:0000313" key="8">
    <source>
        <dbReference type="Proteomes" id="UP001206925"/>
    </source>
</evidence>
<evidence type="ECO:0000256" key="2">
    <source>
        <dbReference type="ARBA" id="ARBA00009418"/>
    </source>
</evidence>
<dbReference type="Pfam" id="PF06102">
    <property type="entry name" value="RRP36"/>
    <property type="match status" value="1"/>
</dbReference>
<sequence length="73" mass="8584">DKQLKSAFIKHIDKEILAKHKKKEREAAKQGKQPYYLKKSEIPLLNYVELFRKDGDNVARGLKFGKVHAKRYT</sequence>
<protein>
    <recommendedName>
        <fullName evidence="6">rRNA biogenesis protein RRP36</fullName>
    </recommendedName>
</protein>
<dbReference type="Proteomes" id="UP001206925">
    <property type="component" value="Unassembled WGS sequence"/>
</dbReference>
<accession>A0AAD5BUV3</accession>
<gene>
    <name evidence="7" type="ORF">M8C21_010025</name>
</gene>
<keyword evidence="8" id="KW-1185">Reference proteome</keyword>
<name>A0AAD5BUV3_AMBAR</name>
<evidence type="ECO:0000256" key="5">
    <source>
        <dbReference type="ARBA" id="ARBA00023242"/>
    </source>
</evidence>
<dbReference type="InterPro" id="IPR009292">
    <property type="entry name" value="RRP36"/>
</dbReference>
<reference evidence="7" key="1">
    <citation type="submission" date="2022-06" db="EMBL/GenBank/DDBJ databases">
        <title>Uncovering the hologenomic basis of an extraordinary plant invasion.</title>
        <authorList>
            <person name="Bieker V.C."/>
            <person name="Martin M.D."/>
            <person name="Gilbert T."/>
            <person name="Hodgins K."/>
            <person name="Battlay P."/>
            <person name="Petersen B."/>
            <person name="Wilson J."/>
        </authorList>
    </citation>
    <scope>NUCLEOTIDE SEQUENCE</scope>
    <source>
        <strain evidence="7">AA19_3_7</strain>
        <tissue evidence="7">Leaf</tissue>
    </source>
</reference>
<dbReference type="GO" id="GO:0000462">
    <property type="term" value="P:maturation of SSU-rRNA from tricistronic rRNA transcript (SSU-rRNA, 5.8S rRNA, LSU-rRNA)"/>
    <property type="evidence" value="ECO:0007669"/>
    <property type="project" value="TreeGrafter"/>
</dbReference>
<evidence type="ECO:0000313" key="7">
    <source>
        <dbReference type="EMBL" id="KAI7729885.1"/>
    </source>
</evidence>
<evidence type="ECO:0000256" key="6">
    <source>
        <dbReference type="RuleBase" id="RU368027"/>
    </source>
</evidence>
<comment type="similarity">
    <text evidence="2 6">Belongs to the RRP36 family.</text>
</comment>
<keyword evidence="6" id="KW-0687">Ribonucleoprotein</keyword>
<comment type="subunit">
    <text evidence="6">Associates with 90S and pre-40S pre-ribosomal particles.</text>
</comment>